<proteinExistence type="inferred from homology"/>
<keyword evidence="10" id="KW-1185">Reference proteome</keyword>
<dbReference type="RefSeq" id="WP_233086936.1">
    <property type="nucleotide sequence ID" value="NZ_BAABWN010000015.1"/>
</dbReference>
<keyword evidence="5 7" id="KW-1133">Transmembrane helix</keyword>
<dbReference type="Proteomes" id="UP001465153">
    <property type="component" value="Unassembled WGS sequence"/>
</dbReference>
<sequence length="482" mass="54061">MELQSKGVVKPHSSLFALLARVVDCALVITGVVITAFLSLESLPQAYLIAALGAVICLQFSAEFAEIYRSWRSETMWAEAKQVTFCWLASFVFILAIGSITNLGESLFAWPQFSLWFIITLALLLGWRVSARVLLQKLRDNGYNTRSVAIVGSGELALEVAHRLQKCTWGGYVIRGFYDDRQNPSSEPLEPNQTCRSDSGAKNCPLAGDFSDLISEARAGKIDQVYLTIPMRGEERIQWIIKRLATSATSVYIIPDVFMFDLLHARTVNLNGIPAIGIVGEPNRGTMSMLKRMEDIVLALIILALISGPMLLIAAAVKLTSKGPIFFRQTRYGLDGRPFKMWKFRSMTVCEDNTAEIKQAQKNDTRITKLGGFLRRTSLDELPQFLNVLEGTMSIVGPRPHAVAHNELYREQISGYMLRHKIKPGITGWAQVNGARGETDTLDKMERRVEFDLQYIRNWSVAWDLKIIFMTVFKGFTGKNAY</sequence>
<feature type="domain" description="Bacterial sugar transferase" evidence="8">
    <location>
        <begin position="291"/>
        <end position="475"/>
    </location>
</feature>
<feature type="transmembrane region" description="Helical" evidence="7">
    <location>
        <begin position="15"/>
        <end position="40"/>
    </location>
</feature>
<dbReference type="Pfam" id="PF13727">
    <property type="entry name" value="CoA_binding_3"/>
    <property type="match status" value="1"/>
</dbReference>
<dbReference type="NCBIfam" id="TIGR03025">
    <property type="entry name" value="EPS_sugtrans"/>
    <property type="match status" value="1"/>
</dbReference>
<comment type="caution">
    <text evidence="9">The sequence shown here is derived from an EMBL/GenBank/DDBJ whole genome shotgun (WGS) entry which is preliminary data.</text>
</comment>
<dbReference type="InterPro" id="IPR003362">
    <property type="entry name" value="Bact_transf"/>
</dbReference>
<reference evidence="9 10" key="1">
    <citation type="submission" date="2024-04" db="EMBL/GenBank/DDBJ databases">
        <title>Draft genome sequence of Sessilibacter corallicola NBRC 116591.</title>
        <authorList>
            <person name="Miyakawa T."/>
            <person name="Kusuya Y."/>
            <person name="Miura T."/>
        </authorList>
    </citation>
    <scope>NUCLEOTIDE SEQUENCE [LARGE SCALE GENOMIC DNA]</scope>
    <source>
        <strain evidence="9 10">KU-00831-HH</strain>
    </source>
</reference>
<comment type="similarity">
    <text evidence="2">Belongs to the bacterial sugar transferase family.</text>
</comment>
<dbReference type="Gene3D" id="3.40.50.720">
    <property type="entry name" value="NAD(P)-binding Rossmann-like Domain"/>
    <property type="match status" value="1"/>
</dbReference>
<dbReference type="InterPro" id="IPR017473">
    <property type="entry name" value="Undecaprenyl-P_gluc_Ptfrase"/>
</dbReference>
<dbReference type="SUPFAM" id="SSF51735">
    <property type="entry name" value="NAD(P)-binding Rossmann-fold domains"/>
    <property type="match status" value="1"/>
</dbReference>
<feature type="transmembrane region" description="Helical" evidence="7">
    <location>
        <begin position="296"/>
        <end position="317"/>
    </location>
</feature>
<evidence type="ECO:0000259" key="8">
    <source>
        <dbReference type="Pfam" id="PF02397"/>
    </source>
</evidence>
<accession>A0ABQ0AE33</accession>
<dbReference type="Pfam" id="PF02397">
    <property type="entry name" value="Bac_transf"/>
    <property type="match status" value="1"/>
</dbReference>
<feature type="transmembrane region" description="Helical" evidence="7">
    <location>
        <begin position="46"/>
        <end position="65"/>
    </location>
</feature>
<gene>
    <name evidence="9" type="ORF">NBRC116591_36040</name>
</gene>
<evidence type="ECO:0000256" key="6">
    <source>
        <dbReference type="ARBA" id="ARBA00023136"/>
    </source>
</evidence>
<evidence type="ECO:0000256" key="2">
    <source>
        <dbReference type="ARBA" id="ARBA00006464"/>
    </source>
</evidence>
<evidence type="ECO:0000313" key="10">
    <source>
        <dbReference type="Proteomes" id="UP001465153"/>
    </source>
</evidence>
<dbReference type="EMBL" id="BAABWN010000015">
    <property type="protein sequence ID" value="GAA6169793.1"/>
    <property type="molecule type" value="Genomic_DNA"/>
</dbReference>
<dbReference type="NCBIfam" id="TIGR03023">
    <property type="entry name" value="WcaJ_sugtrans"/>
    <property type="match status" value="1"/>
</dbReference>
<evidence type="ECO:0000256" key="4">
    <source>
        <dbReference type="ARBA" id="ARBA00022692"/>
    </source>
</evidence>
<dbReference type="PANTHER" id="PTHR30576">
    <property type="entry name" value="COLANIC BIOSYNTHESIS UDP-GLUCOSE LIPID CARRIER TRANSFERASE"/>
    <property type="match status" value="1"/>
</dbReference>
<protein>
    <submittedName>
        <fullName evidence="9">Undecaprenyl-phosphate glucose phosphotransferase</fullName>
    </submittedName>
</protein>
<comment type="subcellular location">
    <subcellularLocation>
        <location evidence="1">Membrane</location>
        <topology evidence="1">Multi-pass membrane protein</topology>
    </subcellularLocation>
</comment>
<keyword evidence="3" id="KW-0808">Transferase</keyword>
<organism evidence="9 10">
    <name type="scientific">Sessilibacter corallicola</name>
    <dbReference type="NCBI Taxonomy" id="2904075"/>
    <lineage>
        <taxon>Bacteria</taxon>
        <taxon>Pseudomonadati</taxon>
        <taxon>Pseudomonadota</taxon>
        <taxon>Gammaproteobacteria</taxon>
        <taxon>Cellvibrionales</taxon>
        <taxon>Cellvibrionaceae</taxon>
        <taxon>Sessilibacter</taxon>
    </lineage>
</organism>
<dbReference type="InterPro" id="IPR036291">
    <property type="entry name" value="NAD(P)-bd_dom_sf"/>
</dbReference>
<keyword evidence="6 7" id="KW-0472">Membrane</keyword>
<feature type="transmembrane region" description="Helical" evidence="7">
    <location>
        <begin position="109"/>
        <end position="129"/>
    </location>
</feature>
<dbReference type="InterPro" id="IPR017475">
    <property type="entry name" value="EPS_sugar_tfrase"/>
</dbReference>
<evidence type="ECO:0000313" key="9">
    <source>
        <dbReference type="EMBL" id="GAA6169793.1"/>
    </source>
</evidence>
<keyword evidence="4 7" id="KW-0812">Transmembrane</keyword>
<name>A0ABQ0AE33_9GAMM</name>
<dbReference type="PANTHER" id="PTHR30576:SF21">
    <property type="entry name" value="UDP-GLUCOSE:UNDECAPRENYL-PHOSPHATE GLUCOSE-1-PHOSPHATE TRANSFERASE"/>
    <property type="match status" value="1"/>
</dbReference>
<evidence type="ECO:0000256" key="7">
    <source>
        <dbReference type="SAM" id="Phobius"/>
    </source>
</evidence>
<evidence type="ECO:0000256" key="1">
    <source>
        <dbReference type="ARBA" id="ARBA00004141"/>
    </source>
</evidence>
<evidence type="ECO:0000256" key="5">
    <source>
        <dbReference type="ARBA" id="ARBA00022989"/>
    </source>
</evidence>
<feature type="transmembrane region" description="Helical" evidence="7">
    <location>
        <begin position="85"/>
        <end position="103"/>
    </location>
</feature>
<evidence type="ECO:0000256" key="3">
    <source>
        <dbReference type="ARBA" id="ARBA00022679"/>
    </source>
</evidence>